<evidence type="ECO:0000313" key="8">
    <source>
        <dbReference type="EMBL" id="CAH2084140.1"/>
    </source>
</evidence>
<evidence type="ECO:0000256" key="3">
    <source>
        <dbReference type="ARBA" id="ARBA00022771"/>
    </source>
</evidence>
<dbReference type="PROSITE" id="PS50950">
    <property type="entry name" value="ZF_THAP"/>
    <property type="match status" value="1"/>
</dbReference>
<dbReference type="GO" id="GO:0003677">
    <property type="term" value="F:DNA binding"/>
    <property type="evidence" value="ECO:0007669"/>
    <property type="project" value="UniProtKB-UniRule"/>
</dbReference>
<evidence type="ECO:0000256" key="5">
    <source>
        <dbReference type="ARBA" id="ARBA00023125"/>
    </source>
</evidence>
<dbReference type="SMART" id="SM00980">
    <property type="entry name" value="THAP"/>
    <property type="match status" value="1"/>
</dbReference>
<keyword evidence="4" id="KW-0862">Zinc</keyword>
<comment type="caution">
    <text evidence="8">The sequence shown here is derived from an EMBL/GenBank/DDBJ whole genome shotgun (WGS) entry which is preliminary data.</text>
</comment>
<dbReference type="SUPFAM" id="SSF57716">
    <property type="entry name" value="Glucocorticoid receptor-like (DNA-binding domain)"/>
    <property type="match status" value="1"/>
</dbReference>
<keyword evidence="9" id="KW-1185">Reference proteome</keyword>
<dbReference type="EMBL" id="CAKOGL010000002">
    <property type="protein sequence ID" value="CAH2084140.1"/>
    <property type="molecule type" value="Genomic_DNA"/>
</dbReference>
<gene>
    <name evidence="8" type="ORF">EEDITHA_LOCUS740</name>
</gene>
<evidence type="ECO:0000256" key="6">
    <source>
        <dbReference type="PROSITE-ProRule" id="PRU00309"/>
    </source>
</evidence>
<reference evidence="8" key="1">
    <citation type="submission" date="2022-03" db="EMBL/GenBank/DDBJ databases">
        <authorList>
            <person name="Tunstrom K."/>
        </authorList>
    </citation>
    <scope>NUCLEOTIDE SEQUENCE</scope>
</reference>
<evidence type="ECO:0000313" key="9">
    <source>
        <dbReference type="Proteomes" id="UP001153954"/>
    </source>
</evidence>
<evidence type="ECO:0000259" key="7">
    <source>
        <dbReference type="PROSITE" id="PS50950"/>
    </source>
</evidence>
<dbReference type="AlphaFoldDB" id="A0AAU9TH86"/>
<dbReference type="Pfam" id="PF13359">
    <property type="entry name" value="DDE_Tnp_4"/>
    <property type="match status" value="1"/>
</dbReference>
<dbReference type="Pfam" id="PF05485">
    <property type="entry name" value="THAP"/>
    <property type="match status" value="1"/>
</dbReference>
<evidence type="ECO:0000256" key="4">
    <source>
        <dbReference type="ARBA" id="ARBA00022833"/>
    </source>
</evidence>
<dbReference type="InterPro" id="IPR027806">
    <property type="entry name" value="HARBI1_dom"/>
</dbReference>
<keyword evidence="2" id="KW-0479">Metal-binding</keyword>
<keyword evidence="3 6" id="KW-0863">Zinc-finger</keyword>
<dbReference type="GO" id="GO:0008270">
    <property type="term" value="F:zinc ion binding"/>
    <property type="evidence" value="ECO:0007669"/>
    <property type="project" value="UniProtKB-KW"/>
</dbReference>
<feature type="domain" description="THAP-type" evidence="7">
    <location>
        <begin position="1"/>
        <end position="90"/>
    </location>
</feature>
<dbReference type="PANTHER" id="PTHR23080">
    <property type="entry name" value="THAP DOMAIN PROTEIN"/>
    <property type="match status" value="1"/>
</dbReference>
<protein>
    <recommendedName>
        <fullName evidence="7">THAP-type domain-containing protein</fullName>
    </recommendedName>
</protein>
<dbReference type="InterPro" id="IPR006612">
    <property type="entry name" value="THAP_Znf"/>
</dbReference>
<accession>A0AAU9TH86</accession>
<proteinExistence type="predicted"/>
<evidence type="ECO:0000256" key="1">
    <source>
        <dbReference type="ARBA" id="ARBA00001968"/>
    </source>
</evidence>
<dbReference type="Proteomes" id="UP001153954">
    <property type="component" value="Unassembled WGS sequence"/>
</dbReference>
<organism evidence="8 9">
    <name type="scientific">Euphydryas editha</name>
    <name type="common">Edith's checkerspot</name>
    <dbReference type="NCBI Taxonomy" id="104508"/>
    <lineage>
        <taxon>Eukaryota</taxon>
        <taxon>Metazoa</taxon>
        <taxon>Ecdysozoa</taxon>
        <taxon>Arthropoda</taxon>
        <taxon>Hexapoda</taxon>
        <taxon>Insecta</taxon>
        <taxon>Pterygota</taxon>
        <taxon>Neoptera</taxon>
        <taxon>Endopterygota</taxon>
        <taxon>Lepidoptera</taxon>
        <taxon>Glossata</taxon>
        <taxon>Ditrysia</taxon>
        <taxon>Papilionoidea</taxon>
        <taxon>Nymphalidae</taxon>
        <taxon>Nymphalinae</taxon>
        <taxon>Euphydryas</taxon>
    </lineage>
</organism>
<sequence length="538" mass="61476">MYKYCIVPKCTNTTIKTPEKLFFNVPKDPKLRKKWYAVVKRDDKAPPSTQTTRHCCEDHFDLEEDMENYIKFKLVGGRLKLKKGVLPHNFECQKPQKKKIDRPGFKKRQDIEYFERVLSKDIGHEDLSLYSIEVVECENQDSNIIQNSDPLKIPKEIDVLSKKNETGQKTQAVQVNMKPKMKTKSNNTPIKWKQRVVKKKEIPINLDANVSLTISYSNSSDITRSFGVSVSDNESNTLEITKKMNKNFFNKHMQQGSLMAISRDPKLLIGIPDHSYFCIKHLQNFTRTSSIEILVTLRKIRWHEPNSMLATHFGLSESSVTKHFKKTLPKVALCLNQLVMWPSSDDVRENLPIAFRKRYSKAISIIDCFEIQIEKPSNALHQALTWSQYKSCNTIKYLVSITPDGLINFVSDGYGGRTLDSTIFEDSGFLDKLPLGSIVLADRGFKNIAHLLEQRGCTLLRPPSVSSNSKPTAEEVLQTKRIAAIRVHVERTIGKLRDFKMIGPHACVDVSYIHLLDNIVRIACGLVNLQDCLFSSQV</sequence>
<name>A0AAU9TH86_EUPED</name>
<keyword evidence="5 6" id="KW-0238">DNA-binding</keyword>
<evidence type="ECO:0000256" key="2">
    <source>
        <dbReference type="ARBA" id="ARBA00022723"/>
    </source>
</evidence>
<comment type="cofactor">
    <cofactor evidence="1">
        <name>a divalent metal cation</name>
        <dbReference type="ChEBI" id="CHEBI:60240"/>
    </cofactor>
</comment>